<evidence type="ECO:0000313" key="2">
    <source>
        <dbReference type="Proteomes" id="UP000195437"/>
    </source>
</evidence>
<reference evidence="2" key="1">
    <citation type="submission" date="2017-05" db="EMBL/GenBank/DDBJ databases">
        <authorList>
            <person name="Sung H."/>
        </authorList>
    </citation>
    <scope>NUCLEOTIDE SEQUENCE [LARGE SCALE GENOMIC DNA]</scope>
    <source>
        <strain evidence="2">AR23208</strain>
    </source>
</reference>
<dbReference type="SUPFAM" id="SSF52540">
    <property type="entry name" value="P-loop containing nucleoside triphosphate hydrolases"/>
    <property type="match status" value="1"/>
</dbReference>
<sequence length="445" mass="50381">MWPFSQDVYSLEDIYGIGEVPPEDCPTYIERKAHKSFVYTVQHEKQHIVVYGASRQGKSWLIEKYCPNFIRVGCDAKFTRESLFKAMLHELNIKVGSLQRGKNSEKNNELQINGAIQLQLPLFAKSDLKAGGKAAIKKAENESFTYVNIDLENQSEVITAISEVIGDKFIVLENFHYLEPSVQKTFASSLKEFLYYPIRVVIVGVWKETTKLVSLASDLTNRVEPIDIGDWTKDELLEIVSNGDKALNTYTDSAIIEKFIEHSGRNVGIFKSLMKNYCKLHGVYQSQKKKTILSDHSLADEALEKSYQEVVVPALDRLHKLARSKKSGGKGLRYYIVKSLLEIMTESDIDKLVDGILVNHVIQKVQSNKEVKFQQQNIKQELLILHTREETVASEGTASTNFIPLFYFDQGKDRVFIVESALLAACRSGKVDLSNVLGPKTIYVK</sequence>
<protein>
    <submittedName>
        <fullName evidence="1">Uncharacterized protein</fullName>
    </submittedName>
</protein>
<organism evidence="1 2">
    <name type="scientific">Tumebacillus avium</name>
    <dbReference type="NCBI Taxonomy" id="1903704"/>
    <lineage>
        <taxon>Bacteria</taxon>
        <taxon>Bacillati</taxon>
        <taxon>Bacillota</taxon>
        <taxon>Bacilli</taxon>
        <taxon>Bacillales</taxon>
        <taxon>Alicyclobacillaceae</taxon>
        <taxon>Tumebacillus</taxon>
    </lineage>
</organism>
<gene>
    <name evidence="1" type="ORF">CBW65_12850</name>
</gene>
<dbReference type="RefSeq" id="WP_087457188.1">
    <property type="nucleotide sequence ID" value="NZ_CP021434.1"/>
</dbReference>
<accession>A0A1Y0IP89</accession>
<dbReference type="AlphaFoldDB" id="A0A1Y0IP89"/>
<dbReference type="EMBL" id="CP021434">
    <property type="protein sequence ID" value="ARU61819.1"/>
    <property type="molecule type" value="Genomic_DNA"/>
</dbReference>
<keyword evidence="2" id="KW-1185">Reference proteome</keyword>
<dbReference type="OrthoDB" id="2531964at2"/>
<dbReference type="InterPro" id="IPR027417">
    <property type="entry name" value="P-loop_NTPase"/>
</dbReference>
<proteinExistence type="predicted"/>
<dbReference type="KEGG" id="tum:CBW65_12850"/>
<name>A0A1Y0IP89_9BACL</name>
<dbReference type="Proteomes" id="UP000195437">
    <property type="component" value="Chromosome"/>
</dbReference>
<evidence type="ECO:0000313" key="1">
    <source>
        <dbReference type="EMBL" id="ARU61819.1"/>
    </source>
</evidence>